<dbReference type="InterPro" id="IPR042099">
    <property type="entry name" value="ANL_N_sf"/>
</dbReference>
<dbReference type="Pfam" id="PF13193">
    <property type="entry name" value="AMP-binding_C"/>
    <property type="match status" value="1"/>
</dbReference>
<feature type="domain" description="AMP-binding enzyme C-terminal" evidence="2">
    <location>
        <begin position="459"/>
        <end position="531"/>
    </location>
</feature>
<proteinExistence type="predicted"/>
<dbReference type="GO" id="GO:0019748">
    <property type="term" value="P:secondary metabolic process"/>
    <property type="evidence" value="ECO:0007669"/>
    <property type="project" value="TreeGrafter"/>
</dbReference>
<dbReference type="AlphaFoldDB" id="A0AAJ0DQR3"/>
<organism evidence="3 4">
    <name type="scientific">Extremus antarcticus</name>
    <dbReference type="NCBI Taxonomy" id="702011"/>
    <lineage>
        <taxon>Eukaryota</taxon>
        <taxon>Fungi</taxon>
        <taxon>Dikarya</taxon>
        <taxon>Ascomycota</taxon>
        <taxon>Pezizomycotina</taxon>
        <taxon>Dothideomycetes</taxon>
        <taxon>Dothideomycetidae</taxon>
        <taxon>Mycosphaerellales</taxon>
        <taxon>Extremaceae</taxon>
        <taxon>Extremus</taxon>
    </lineage>
</organism>
<dbReference type="CDD" id="cd05911">
    <property type="entry name" value="Firefly_Luc_like"/>
    <property type="match status" value="1"/>
</dbReference>
<keyword evidence="4" id="KW-1185">Reference proteome</keyword>
<dbReference type="Gene3D" id="3.40.50.12780">
    <property type="entry name" value="N-terminal domain of ligase-like"/>
    <property type="match status" value="1"/>
</dbReference>
<dbReference type="Gene3D" id="3.30.300.30">
    <property type="match status" value="1"/>
</dbReference>
<dbReference type="SUPFAM" id="SSF56801">
    <property type="entry name" value="Acetyl-CoA synthetase-like"/>
    <property type="match status" value="1"/>
</dbReference>
<accession>A0AAJ0DQR3</accession>
<evidence type="ECO:0000313" key="4">
    <source>
        <dbReference type="Proteomes" id="UP001271007"/>
    </source>
</evidence>
<evidence type="ECO:0008006" key="5">
    <source>
        <dbReference type="Google" id="ProtNLM"/>
    </source>
</evidence>
<dbReference type="PROSITE" id="PS00455">
    <property type="entry name" value="AMP_BINDING"/>
    <property type="match status" value="1"/>
</dbReference>
<sequence length="531" mass="58808">MPLLAKQHITIPTKDLISWCYDGRAAFDQDKPIYIDAADPARTISATRAYKYIRQLVAGFRAAGLRKGDVVCVHSFNNLYYPVLVQGIVGAGGVFVGTNPSYTPYELGHALKTSQAKFVIAEPDILSAPKEAALKLGIPKERILLLAKPDDCKGHGHASWRTLLEHGAQEWERFDDEATAKNTPAFLMFSSGTTGLPKAAIQSHYNLIAQHTLVHENPRNPEPYHMRRVVCLPMFHTAIGPYTHVSTLRSGRESYIMKRFALREFLEHTKRFQMTSMIIVPPMVVAIVNAASSSPAQEKWVRACLSSVANVVAGAAPLDQEMQAKLQALLPATSVFTQLWAMTETTCVASYFYHPKADTTGSVGRFIPNLDVKLVDPDSGTHDHEVGPYDTRGELCIRGPTVISGYLNNPEANARDWDGDGFFHTGDIVYCDSKTKLWYVVDRKKELIKVRGFQVAPNEIEGVLLAHPDIKDAAVIGIVQGEAGELPRAYVVVEEGREVTEVEVRRWVGERLARYKQVEGGVRFVEGIPKT</sequence>
<comment type="caution">
    <text evidence="3">The sequence shown here is derived from an EMBL/GenBank/DDBJ whole genome shotgun (WGS) entry which is preliminary data.</text>
</comment>
<dbReference type="InterPro" id="IPR025110">
    <property type="entry name" value="AMP-bd_C"/>
</dbReference>
<dbReference type="GO" id="GO:0016405">
    <property type="term" value="F:CoA-ligase activity"/>
    <property type="evidence" value="ECO:0007669"/>
    <property type="project" value="TreeGrafter"/>
</dbReference>
<dbReference type="EMBL" id="JAWDJX010000009">
    <property type="protein sequence ID" value="KAK3055113.1"/>
    <property type="molecule type" value="Genomic_DNA"/>
</dbReference>
<dbReference type="InterPro" id="IPR000873">
    <property type="entry name" value="AMP-dep_synth/lig_dom"/>
</dbReference>
<dbReference type="PANTHER" id="PTHR24096:SF265">
    <property type="entry name" value="ENZYME, PUTATIVE (AFU_ORTHOLOGUE AFUA_5G14270)-RELATED"/>
    <property type="match status" value="1"/>
</dbReference>
<evidence type="ECO:0000313" key="3">
    <source>
        <dbReference type="EMBL" id="KAK3055113.1"/>
    </source>
</evidence>
<evidence type="ECO:0000259" key="2">
    <source>
        <dbReference type="Pfam" id="PF13193"/>
    </source>
</evidence>
<gene>
    <name evidence="3" type="ORF">LTR09_003666</name>
</gene>
<dbReference type="InterPro" id="IPR045851">
    <property type="entry name" value="AMP-bd_C_sf"/>
</dbReference>
<protein>
    <recommendedName>
        <fullName evidence="5">Acetyl-CoA synthetase-like protein</fullName>
    </recommendedName>
</protein>
<name>A0AAJ0DQR3_9PEZI</name>
<dbReference type="Pfam" id="PF00501">
    <property type="entry name" value="AMP-binding"/>
    <property type="match status" value="1"/>
</dbReference>
<dbReference type="PANTHER" id="PTHR24096">
    <property type="entry name" value="LONG-CHAIN-FATTY-ACID--COA LIGASE"/>
    <property type="match status" value="1"/>
</dbReference>
<dbReference type="Proteomes" id="UP001271007">
    <property type="component" value="Unassembled WGS sequence"/>
</dbReference>
<feature type="domain" description="AMP-dependent synthetase/ligase" evidence="1">
    <location>
        <begin position="26"/>
        <end position="407"/>
    </location>
</feature>
<dbReference type="InterPro" id="IPR020845">
    <property type="entry name" value="AMP-binding_CS"/>
</dbReference>
<evidence type="ECO:0000259" key="1">
    <source>
        <dbReference type="Pfam" id="PF00501"/>
    </source>
</evidence>
<reference evidence="3" key="1">
    <citation type="submission" date="2023-04" db="EMBL/GenBank/DDBJ databases">
        <title>Black Yeasts Isolated from many extreme environments.</title>
        <authorList>
            <person name="Coleine C."/>
            <person name="Stajich J.E."/>
            <person name="Selbmann L."/>
        </authorList>
    </citation>
    <scope>NUCLEOTIDE SEQUENCE</scope>
    <source>
        <strain evidence="3">CCFEE 5312</strain>
    </source>
</reference>